<evidence type="ECO:0000313" key="1">
    <source>
        <dbReference type="EMBL" id="MEI5984366.1"/>
    </source>
</evidence>
<organism evidence="1 2">
    <name type="scientific">Sphingobacterium tenebrionis</name>
    <dbReference type="NCBI Taxonomy" id="3111775"/>
    <lineage>
        <taxon>Bacteria</taxon>
        <taxon>Pseudomonadati</taxon>
        <taxon>Bacteroidota</taxon>
        <taxon>Sphingobacteriia</taxon>
        <taxon>Sphingobacteriales</taxon>
        <taxon>Sphingobacteriaceae</taxon>
        <taxon>Sphingobacterium</taxon>
    </lineage>
</organism>
<proteinExistence type="predicted"/>
<reference evidence="1 2" key="1">
    <citation type="submission" date="2024-01" db="EMBL/GenBank/DDBJ databases">
        <title>Sphingobacterium tenebrionis sp. nov., a novel endophyte isolated from tenebrio molitor intestines.</title>
        <authorList>
            <person name="Zhang C."/>
        </authorList>
    </citation>
    <scope>NUCLEOTIDE SEQUENCE [LARGE SCALE GENOMIC DNA]</scope>
    <source>
        <strain evidence="1 2">PU5-4</strain>
    </source>
</reference>
<accession>A0ABU8I4L5</accession>
<dbReference type="EMBL" id="JAYLLN010000009">
    <property type="protein sequence ID" value="MEI5984366.1"/>
    <property type="molecule type" value="Genomic_DNA"/>
</dbReference>
<keyword evidence="2" id="KW-1185">Reference proteome</keyword>
<name>A0ABU8I4L5_9SPHI</name>
<dbReference type="RefSeq" id="WP_336557397.1">
    <property type="nucleotide sequence ID" value="NZ_JAYLLN010000009.1"/>
</dbReference>
<comment type="caution">
    <text evidence="1">The sequence shown here is derived from an EMBL/GenBank/DDBJ whole genome shotgun (WGS) entry which is preliminary data.</text>
</comment>
<sequence>MDSLSANTDYMQTYREDVDVVAIDEVTVTAPNRFESRNYGGDGTGSIADKFMYVLDQVNQYLPTTHVLNSITYAFRGKDIMGNSMSLGGAILGLQASFL</sequence>
<evidence type="ECO:0000313" key="2">
    <source>
        <dbReference type="Proteomes" id="UP001363035"/>
    </source>
</evidence>
<protein>
    <submittedName>
        <fullName evidence="1">Uncharacterized protein</fullName>
    </submittedName>
</protein>
<gene>
    <name evidence="1" type="ORF">VJ786_05550</name>
</gene>
<dbReference type="Proteomes" id="UP001363035">
    <property type="component" value="Unassembled WGS sequence"/>
</dbReference>